<dbReference type="EMBL" id="CP150096">
    <property type="protein sequence ID" value="WZN44977.1"/>
    <property type="molecule type" value="Genomic_DNA"/>
</dbReference>
<feature type="transmembrane region" description="Helical" evidence="1">
    <location>
        <begin position="234"/>
        <end position="255"/>
    </location>
</feature>
<feature type="transmembrane region" description="Helical" evidence="1">
    <location>
        <begin position="141"/>
        <end position="160"/>
    </location>
</feature>
<keyword evidence="1" id="KW-0812">Transmembrane</keyword>
<gene>
    <name evidence="2" type="ORF">WJU22_18945</name>
</gene>
<keyword evidence="1" id="KW-1133">Transmembrane helix</keyword>
<dbReference type="RefSeq" id="WP_341839736.1">
    <property type="nucleotide sequence ID" value="NZ_CP149792.1"/>
</dbReference>
<evidence type="ECO:0000313" key="2">
    <source>
        <dbReference type="EMBL" id="WZN44977.1"/>
    </source>
</evidence>
<feature type="transmembrane region" description="Helical" evidence="1">
    <location>
        <begin position="167"/>
        <end position="187"/>
    </location>
</feature>
<feature type="transmembrane region" description="Helical" evidence="1">
    <location>
        <begin position="84"/>
        <end position="105"/>
    </location>
</feature>
<sequence length="374" mass="42478">MPQTAKNPWWHKSILSILVALACVNSFSSVFFFRLTTVTNWGIINTIYKYMYPPLIVLGIVFACGFPFYWRAREKAGTIDTEKVQAVLVAIVRYWLALEISGYGFGKLFGLQFGESFFRSDSIVGGLSGYNLTWNYFGHSYVFSSIIAVIQIAGSIMLLFRRTTLPGVLILLPVMINIVLIDLFYGIPVPATLNAIYFTVGLAYLFFLHWDIIQPLFTKILLRPIMVAQPLKQLVRVLVIGCSLGFSVYVSGYVITKQPIAGKWRVTKTLRNNVEASGNDWQSDNSAWQNIYIEHYKRITCSPNPYFADVKRSQMGEYAVNPGDSSITVRMFDPARNLLIHVNHVNNNTMIWKYQNGIDTVELYLERSLVASHE</sequence>
<evidence type="ECO:0000256" key="1">
    <source>
        <dbReference type="SAM" id="Phobius"/>
    </source>
</evidence>
<reference evidence="2 3" key="1">
    <citation type="submission" date="2024-03" db="EMBL/GenBank/DDBJ databases">
        <title>Chitinophaga caseinilytica sp. nov., a casein hydrolysing bacterium isolated from forest soil.</title>
        <authorList>
            <person name="Lee D.S."/>
            <person name="Han D.M."/>
            <person name="Baek J.H."/>
            <person name="Choi D.G."/>
            <person name="Jeon J.H."/>
            <person name="Jeon C.O."/>
        </authorList>
    </citation>
    <scope>NUCLEOTIDE SEQUENCE [LARGE SCALE GENOMIC DNA]</scope>
    <source>
        <strain evidence="2 3">KACC 19118</strain>
    </source>
</reference>
<dbReference type="PROSITE" id="PS51257">
    <property type="entry name" value="PROKAR_LIPOPROTEIN"/>
    <property type="match status" value="1"/>
</dbReference>
<feature type="transmembrane region" description="Helical" evidence="1">
    <location>
        <begin position="193"/>
        <end position="213"/>
    </location>
</feature>
<protein>
    <submittedName>
        <fullName evidence="2">Uncharacterized protein</fullName>
    </submittedName>
</protein>
<keyword evidence="3" id="KW-1185">Reference proteome</keyword>
<feature type="transmembrane region" description="Helical" evidence="1">
    <location>
        <begin position="52"/>
        <end position="72"/>
    </location>
</feature>
<keyword evidence="1" id="KW-0472">Membrane</keyword>
<evidence type="ECO:0000313" key="3">
    <source>
        <dbReference type="Proteomes" id="UP001449657"/>
    </source>
</evidence>
<name>A0ABZ2Z0Y1_9BACT</name>
<proteinExistence type="predicted"/>
<accession>A0ABZ2Z0Y1</accession>
<organism evidence="2 3">
    <name type="scientific">Chitinophaga caseinilytica</name>
    <dbReference type="NCBI Taxonomy" id="2267521"/>
    <lineage>
        <taxon>Bacteria</taxon>
        <taxon>Pseudomonadati</taxon>
        <taxon>Bacteroidota</taxon>
        <taxon>Chitinophagia</taxon>
        <taxon>Chitinophagales</taxon>
        <taxon>Chitinophagaceae</taxon>
        <taxon>Chitinophaga</taxon>
    </lineage>
</organism>
<dbReference type="Proteomes" id="UP001449657">
    <property type="component" value="Chromosome"/>
</dbReference>